<dbReference type="GO" id="GO:0031177">
    <property type="term" value="F:phosphopantetheine binding"/>
    <property type="evidence" value="ECO:0007669"/>
    <property type="project" value="TreeGrafter"/>
</dbReference>
<feature type="compositionally biased region" description="Low complexity" evidence="1">
    <location>
        <begin position="36"/>
        <end position="51"/>
    </location>
</feature>
<feature type="domain" description="AMP-dependent synthetase/ligase" evidence="2">
    <location>
        <begin position="63"/>
        <end position="118"/>
    </location>
</feature>
<evidence type="ECO:0000313" key="3">
    <source>
        <dbReference type="EMBL" id="MBD2830512.1"/>
    </source>
</evidence>
<dbReference type="GO" id="GO:0043041">
    <property type="term" value="P:amino acid activation for nonribosomal peptide biosynthetic process"/>
    <property type="evidence" value="ECO:0007669"/>
    <property type="project" value="TreeGrafter"/>
</dbReference>
<dbReference type="Pfam" id="PF00501">
    <property type="entry name" value="AMP-binding"/>
    <property type="match status" value="1"/>
</dbReference>
<dbReference type="AlphaFoldDB" id="A0A927BPF3"/>
<dbReference type="GO" id="GO:0005737">
    <property type="term" value="C:cytoplasm"/>
    <property type="evidence" value="ECO:0007669"/>
    <property type="project" value="TreeGrafter"/>
</dbReference>
<evidence type="ECO:0000259" key="2">
    <source>
        <dbReference type="Pfam" id="PF00501"/>
    </source>
</evidence>
<accession>A0A927BPF3</accession>
<dbReference type="InterPro" id="IPR000873">
    <property type="entry name" value="AMP-dep_synth/lig_dom"/>
</dbReference>
<sequence length="132" mass="13586">MTTMPTTGTAAAGAPTPCPHCSPRWPAACPAPPRSSPRAGPSPTTNSTTSPRGWPACCAGRHRQGQRIAVLADRTWQGICCPLAVLRAGAAYVPLDPSDPEDRLREVVALTGARAVLGRAESLGELPGLGIP</sequence>
<dbReference type="GO" id="GO:0044550">
    <property type="term" value="P:secondary metabolite biosynthetic process"/>
    <property type="evidence" value="ECO:0007669"/>
    <property type="project" value="TreeGrafter"/>
</dbReference>
<feature type="region of interest" description="Disordered" evidence="1">
    <location>
        <begin position="28"/>
        <end position="55"/>
    </location>
</feature>
<dbReference type="PANTHER" id="PTHR45527:SF1">
    <property type="entry name" value="FATTY ACID SYNTHASE"/>
    <property type="match status" value="1"/>
</dbReference>
<dbReference type="Gene3D" id="3.40.50.980">
    <property type="match status" value="1"/>
</dbReference>
<dbReference type="SUPFAM" id="SSF56801">
    <property type="entry name" value="Acetyl-CoA synthetase-like"/>
    <property type="match status" value="1"/>
</dbReference>
<protein>
    <submittedName>
        <fullName evidence="3">AMP-binding protein</fullName>
    </submittedName>
</protein>
<name>A0A927BPF3_STRGL</name>
<gene>
    <name evidence="3" type="ORF">ID875_29130</name>
</gene>
<organism evidence="3">
    <name type="scientific">Streptomyces globisporus</name>
    <dbReference type="NCBI Taxonomy" id="1908"/>
    <lineage>
        <taxon>Bacteria</taxon>
        <taxon>Bacillati</taxon>
        <taxon>Actinomycetota</taxon>
        <taxon>Actinomycetes</taxon>
        <taxon>Kitasatosporales</taxon>
        <taxon>Streptomycetaceae</taxon>
        <taxon>Streptomyces</taxon>
    </lineage>
</organism>
<reference evidence="3" key="1">
    <citation type="journal article" date="2020" name="PLoS ONE">
        <title>Isolation and characterization of Streptomyces bacteriophages and Streptomyces strains encoding biosynthetic arsenals: Streptomyces strains and phages for antibiotic discovery.</title>
        <authorList>
            <person name="Montano E.T."/>
            <person name="Nideffer J.F."/>
            <person name="Brumage L."/>
            <person name="Erb M."/>
            <person name="Derman A.I."/>
            <person name="Davis J.P."/>
            <person name="Estrada E."/>
            <person name="Fu S."/>
            <person name="Le D."/>
            <person name="Vuppala A."/>
            <person name="Tran C."/>
            <person name="Luterstein E."/>
            <person name="Lakkaraju S."/>
            <person name="Panchagnula S."/>
            <person name="Ren C."/>
            <person name="Doan J."/>
            <person name="Tran S."/>
            <person name="Soriano J."/>
            <person name="Fujita Y."/>
            <person name="Gutala P."/>
            <person name="Fujii Q."/>
            <person name="Lee M."/>
            <person name="Bui A."/>
            <person name="Villarreal C."/>
            <person name="Shing S.R."/>
            <person name="Kim S."/>
            <person name="Freeman D."/>
            <person name="Racha V."/>
            <person name="Ho A."/>
            <person name="Kumar P."/>
            <person name="Falah K."/>
            <person name="Dawson T."/>
            <person name="Enustun E."/>
            <person name="Prichard A."/>
            <person name="Gomez A."/>
            <person name="Khanna K."/>
            <person name="Trigg S."/>
            <person name="Fernandez L."/>
            <person name="Pogliano K."/>
            <person name="Pogliano J."/>
        </authorList>
    </citation>
    <scope>NUCLEOTIDE SEQUENCE</scope>
    <source>
        <strain evidence="3">QF2</strain>
    </source>
</reference>
<dbReference type="PANTHER" id="PTHR45527">
    <property type="entry name" value="NONRIBOSOMAL PEPTIDE SYNTHETASE"/>
    <property type="match status" value="1"/>
</dbReference>
<evidence type="ECO:0000256" key="1">
    <source>
        <dbReference type="SAM" id="MobiDB-lite"/>
    </source>
</evidence>
<dbReference type="EMBL" id="JACWUS010000026">
    <property type="protein sequence ID" value="MBD2830512.1"/>
    <property type="molecule type" value="Genomic_DNA"/>
</dbReference>
<comment type="caution">
    <text evidence="3">The sequence shown here is derived from an EMBL/GenBank/DDBJ whole genome shotgun (WGS) entry which is preliminary data.</text>
</comment>
<proteinExistence type="predicted"/>